<dbReference type="RefSeq" id="WP_025080466.1">
    <property type="nucleotide sequence ID" value="NZ_AZGI01000015.1"/>
</dbReference>
<dbReference type="InterPro" id="IPR051554">
    <property type="entry name" value="Acetyltransferase_Eis"/>
</dbReference>
<dbReference type="GO" id="GO:0030649">
    <property type="term" value="P:aminoglycoside antibiotic catabolic process"/>
    <property type="evidence" value="ECO:0007669"/>
    <property type="project" value="TreeGrafter"/>
</dbReference>
<dbReference type="Gene3D" id="3.30.1050.10">
    <property type="entry name" value="SCP2 sterol-binding domain"/>
    <property type="match status" value="1"/>
</dbReference>
<evidence type="ECO:0000313" key="4">
    <source>
        <dbReference type="Proteomes" id="UP000051223"/>
    </source>
</evidence>
<dbReference type="Pfam" id="PF13530">
    <property type="entry name" value="SCP2_2"/>
    <property type="match status" value="1"/>
</dbReference>
<dbReference type="InterPro" id="IPR041380">
    <property type="entry name" value="Acetyltransf_17"/>
</dbReference>
<proteinExistence type="predicted"/>
<evidence type="ECO:0008006" key="5">
    <source>
        <dbReference type="Google" id="ProtNLM"/>
    </source>
</evidence>
<gene>
    <name evidence="3" type="ORF">FC39_GL000559</name>
</gene>
<feature type="domain" description="Eis-like acetyltransferase" evidence="2">
    <location>
        <begin position="181"/>
        <end position="285"/>
    </location>
</feature>
<dbReference type="EMBL" id="AZGI01000015">
    <property type="protein sequence ID" value="KRM40535.1"/>
    <property type="molecule type" value="Genomic_DNA"/>
</dbReference>
<feature type="domain" description="Enhanced intracellular survival protein" evidence="1">
    <location>
        <begin position="295"/>
        <end position="370"/>
    </location>
</feature>
<dbReference type="PATRIC" id="fig|1423754.3.peg.579"/>
<dbReference type="Proteomes" id="UP000051223">
    <property type="component" value="Unassembled WGS sequence"/>
</dbReference>
<dbReference type="SUPFAM" id="SSF55729">
    <property type="entry name" value="Acyl-CoA N-acyltransferases (Nat)"/>
    <property type="match status" value="1"/>
</dbReference>
<dbReference type="OrthoDB" id="9768284at2"/>
<name>A0A0R1YDG9_9LACO</name>
<dbReference type="Gene3D" id="3.40.630.30">
    <property type="match status" value="2"/>
</dbReference>
<dbReference type="InterPro" id="IPR036527">
    <property type="entry name" value="SCP2_sterol-bd_dom_sf"/>
</dbReference>
<dbReference type="InterPro" id="IPR016181">
    <property type="entry name" value="Acyl_CoA_acyltransferase"/>
</dbReference>
<dbReference type="PANTHER" id="PTHR37817">
    <property type="entry name" value="N-ACETYLTRANSFERASE EIS"/>
    <property type="match status" value="1"/>
</dbReference>
<dbReference type="Pfam" id="PF17668">
    <property type="entry name" value="Acetyltransf_17"/>
    <property type="match status" value="1"/>
</dbReference>
<dbReference type="SUPFAM" id="SSF55718">
    <property type="entry name" value="SCP-like"/>
    <property type="match status" value="1"/>
</dbReference>
<dbReference type="AlphaFoldDB" id="A0A0R1YDG9"/>
<reference evidence="3 4" key="1">
    <citation type="journal article" date="2015" name="Genome Announc.">
        <title>Expanding the biotechnology potential of lactobacilli through comparative genomics of 213 strains and associated genera.</title>
        <authorList>
            <person name="Sun Z."/>
            <person name="Harris H.M."/>
            <person name="McCann A."/>
            <person name="Guo C."/>
            <person name="Argimon S."/>
            <person name="Zhang W."/>
            <person name="Yang X."/>
            <person name="Jeffery I.B."/>
            <person name="Cooney J.C."/>
            <person name="Kagawa T.F."/>
            <person name="Liu W."/>
            <person name="Song Y."/>
            <person name="Salvetti E."/>
            <person name="Wrobel A."/>
            <person name="Rasinkangas P."/>
            <person name="Parkhill J."/>
            <person name="Rea M.C."/>
            <person name="O'Sullivan O."/>
            <person name="Ritari J."/>
            <person name="Douillard F.P."/>
            <person name="Paul Ross R."/>
            <person name="Yang R."/>
            <person name="Briner A.E."/>
            <person name="Felis G.E."/>
            <person name="de Vos W.M."/>
            <person name="Barrangou R."/>
            <person name="Klaenhammer T.R."/>
            <person name="Caufield P.W."/>
            <person name="Cui Y."/>
            <person name="Zhang H."/>
            <person name="O'Toole P.W."/>
        </authorList>
    </citation>
    <scope>NUCLEOTIDE SEQUENCE [LARGE SCALE GENOMIC DNA]</scope>
    <source>
        <strain evidence="3 4">DSM 5661</strain>
    </source>
</reference>
<sequence>MKLNKDTNTLNQVATLVSEAFKKEKDLKQNNNFMTRYNHSDGYGIVNDHNLESYIMVNQFDCRVFRERTKMAGIGYVSSSKLARGKGNISKLMKEIFEDLHNQNIPFANLAPFSETFYRQYGFENTIYQKKYSFSSKALKDIFEPQDGEIRVGKWQDLIIQNGAAQLYEVPMHTTNERNTINRPFWWWNRLDDYYPDRKLAVYFGRVGLPEAYMFFTVNQTHFKIDEMFANDVQGIKGLLGFMAEKSQPNMDYSIITPEESRLENMFPEQRLLSINTYPYMMSRIINISQIFSAIKLVENGSFVIRVSEDELCPWNIGNWKLTQTDNEIKVEKTDLKPSFEGSINAWTKIFLGNLSVEKAFKLGEIKGKKHSDFEVIKGTTSFYDYY</sequence>
<dbReference type="GO" id="GO:0034069">
    <property type="term" value="F:aminoglycoside N-acetyltransferase activity"/>
    <property type="evidence" value="ECO:0007669"/>
    <property type="project" value="TreeGrafter"/>
</dbReference>
<dbReference type="PANTHER" id="PTHR37817:SF1">
    <property type="entry name" value="N-ACETYLTRANSFERASE EIS"/>
    <property type="match status" value="1"/>
</dbReference>
<dbReference type="InterPro" id="IPR025559">
    <property type="entry name" value="Eis_dom"/>
</dbReference>
<dbReference type="eggNOG" id="COG4552">
    <property type="taxonomic scope" value="Bacteria"/>
</dbReference>
<accession>A0A0R1YDG9</accession>
<keyword evidence="4" id="KW-1185">Reference proteome</keyword>
<dbReference type="STRING" id="1423754.FC39_GL000559"/>
<protein>
    <recommendedName>
        <fullName evidence="5">Acetyltransferase</fullName>
    </recommendedName>
</protein>
<comment type="caution">
    <text evidence="3">The sequence shown here is derived from an EMBL/GenBank/DDBJ whole genome shotgun (WGS) entry which is preliminary data.</text>
</comment>
<organism evidence="3 4">
    <name type="scientific">Lactobacillus hamsteri DSM 5661 = JCM 6256</name>
    <dbReference type="NCBI Taxonomy" id="1423754"/>
    <lineage>
        <taxon>Bacteria</taxon>
        <taxon>Bacillati</taxon>
        <taxon>Bacillota</taxon>
        <taxon>Bacilli</taxon>
        <taxon>Lactobacillales</taxon>
        <taxon>Lactobacillaceae</taxon>
        <taxon>Lactobacillus</taxon>
    </lineage>
</organism>
<dbReference type="Pfam" id="PF13527">
    <property type="entry name" value="Acetyltransf_9"/>
    <property type="match status" value="1"/>
</dbReference>
<evidence type="ECO:0000259" key="2">
    <source>
        <dbReference type="Pfam" id="PF17668"/>
    </source>
</evidence>
<evidence type="ECO:0000313" key="3">
    <source>
        <dbReference type="EMBL" id="KRM40535.1"/>
    </source>
</evidence>
<evidence type="ECO:0000259" key="1">
    <source>
        <dbReference type="Pfam" id="PF13530"/>
    </source>
</evidence>